<dbReference type="GO" id="GO:0003729">
    <property type="term" value="F:mRNA binding"/>
    <property type="evidence" value="ECO:0007669"/>
    <property type="project" value="TreeGrafter"/>
</dbReference>
<dbReference type="Pfam" id="PF04146">
    <property type="entry name" value="YTH"/>
    <property type="match status" value="1"/>
</dbReference>
<keyword evidence="4" id="KW-1185">Reference proteome</keyword>
<feature type="region of interest" description="Disordered" evidence="1">
    <location>
        <begin position="251"/>
        <end position="272"/>
    </location>
</feature>
<evidence type="ECO:0000313" key="4">
    <source>
        <dbReference type="Proteomes" id="UP000054097"/>
    </source>
</evidence>
<dbReference type="GO" id="GO:1990247">
    <property type="term" value="F:N6-methyladenosine-containing RNA reader activity"/>
    <property type="evidence" value="ECO:0007669"/>
    <property type="project" value="TreeGrafter"/>
</dbReference>
<feature type="compositionally biased region" description="Low complexity" evidence="1">
    <location>
        <begin position="166"/>
        <end position="179"/>
    </location>
</feature>
<dbReference type="EMBL" id="KN824291">
    <property type="protein sequence ID" value="KIM28730.1"/>
    <property type="molecule type" value="Genomic_DNA"/>
</dbReference>
<accession>A0A0C3AW25</accession>
<feature type="domain" description="YTH" evidence="2">
    <location>
        <begin position="192"/>
        <end position="324"/>
    </location>
</feature>
<evidence type="ECO:0000313" key="3">
    <source>
        <dbReference type="EMBL" id="KIM28730.1"/>
    </source>
</evidence>
<feature type="compositionally biased region" description="Polar residues" evidence="1">
    <location>
        <begin position="333"/>
        <end position="345"/>
    </location>
</feature>
<evidence type="ECO:0000256" key="1">
    <source>
        <dbReference type="SAM" id="MobiDB-lite"/>
    </source>
</evidence>
<dbReference type="InterPro" id="IPR045168">
    <property type="entry name" value="YTH_prot"/>
</dbReference>
<feature type="compositionally biased region" description="Low complexity" evidence="1">
    <location>
        <begin position="252"/>
        <end position="269"/>
    </location>
</feature>
<dbReference type="AlphaFoldDB" id="A0A0C3AW25"/>
<dbReference type="PANTHER" id="PTHR12357">
    <property type="entry name" value="YTH YT521-B HOMOLOGY DOMAIN-CONTAINING"/>
    <property type="match status" value="1"/>
</dbReference>
<dbReference type="GO" id="GO:0000381">
    <property type="term" value="P:regulation of alternative mRNA splicing, via spliceosome"/>
    <property type="evidence" value="ECO:0007669"/>
    <property type="project" value="TreeGrafter"/>
</dbReference>
<organism evidence="3 4">
    <name type="scientific">Serendipita vermifera MAFF 305830</name>
    <dbReference type="NCBI Taxonomy" id="933852"/>
    <lineage>
        <taxon>Eukaryota</taxon>
        <taxon>Fungi</taxon>
        <taxon>Dikarya</taxon>
        <taxon>Basidiomycota</taxon>
        <taxon>Agaricomycotina</taxon>
        <taxon>Agaricomycetes</taxon>
        <taxon>Sebacinales</taxon>
        <taxon>Serendipitaceae</taxon>
        <taxon>Serendipita</taxon>
    </lineage>
</organism>
<dbReference type="GO" id="GO:0005654">
    <property type="term" value="C:nucleoplasm"/>
    <property type="evidence" value="ECO:0007669"/>
    <property type="project" value="TreeGrafter"/>
</dbReference>
<dbReference type="STRING" id="933852.A0A0C3AW25"/>
<sequence length="375" mass="40956">MWVGNVPGDASLNELYTFFGQGPPMPEEERKAMESAEFHEEMLPQIEGVGGLSGVISVFLISRSNCAFVNYVSEACLHRGVEYFNGRPLRSSQVDPRCPKLVCRVRKKGDDIKAGVGGQRGVGTHTRWVKEKKAAAAKPPMEDGIADPGHSAHDRPPFVRGGAGGNVKKSSSGSSGSYASTNSGMLSKYFPIRYFILKSLTQHDLDLSVERGLWATQTHNQEVLDQAYRTSQTVYLIFGVNKSGEFFGYAKSPSTPSGSSPAPGGSQQGRWGTPFKVKWIRTNPLSFQRTRHLRNPWNHDREIKVSRDGTEVEPGVGQRLLEEWDRPEPAAPTSRTGAPKSPTTFSGPPSPVQSRGRGRGRGAMGSGWPQRDTGQ</sequence>
<dbReference type="OrthoDB" id="6103986at2759"/>
<dbReference type="HOGENOM" id="CLU_011694_4_2_1"/>
<name>A0A0C3AW25_SERVB</name>
<evidence type="ECO:0000259" key="2">
    <source>
        <dbReference type="PROSITE" id="PS50882"/>
    </source>
</evidence>
<protein>
    <recommendedName>
        <fullName evidence="2">YTH domain-containing protein</fullName>
    </recommendedName>
</protein>
<feature type="region of interest" description="Disordered" evidence="1">
    <location>
        <begin position="133"/>
        <end position="179"/>
    </location>
</feature>
<dbReference type="GO" id="GO:0000398">
    <property type="term" value="P:mRNA splicing, via spliceosome"/>
    <property type="evidence" value="ECO:0007669"/>
    <property type="project" value="TreeGrafter"/>
</dbReference>
<dbReference type="InterPro" id="IPR007275">
    <property type="entry name" value="YTH_domain"/>
</dbReference>
<reference evidence="4" key="2">
    <citation type="submission" date="2015-01" db="EMBL/GenBank/DDBJ databases">
        <title>Evolutionary Origins and Diversification of the Mycorrhizal Mutualists.</title>
        <authorList>
            <consortium name="DOE Joint Genome Institute"/>
            <consortium name="Mycorrhizal Genomics Consortium"/>
            <person name="Kohler A."/>
            <person name="Kuo A."/>
            <person name="Nagy L.G."/>
            <person name="Floudas D."/>
            <person name="Copeland A."/>
            <person name="Barry K.W."/>
            <person name="Cichocki N."/>
            <person name="Veneault-Fourrey C."/>
            <person name="LaButti K."/>
            <person name="Lindquist E.A."/>
            <person name="Lipzen A."/>
            <person name="Lundell T."/>
            <person name="Morin E."/>
            <person name="Murat C."/>
            <person name="Riley R."/>
            <person name="Ohm R."/>
            <person name="Sun H."/>
            <person name="Tunlid A."/>
            <person name="Henrissat B."/>
            <person name="Grigoriev I.V."/>
            <person name="Hibbett D.S."/>
            <person name="Martin F."/>
        </authorList>
    </citation>
    <scope>NUCLEOTIDE SEQUENCE [LARGE SCALE GENOMIC DNA]</scope>
    <source>
        <strain evidence="4">MAFF 305830</strain>
    </source>
</reference>
<gene>
    <name evidence="3" type="ORF">M408DRAFT_307280</name>
</gene>
<proteinExistence type="predicted"/>
<dbReference type="PANTHER" id="PTHR12357:SF3">
    <property type="entry name" value="YTH DOMAIN-CONTAINING PROTEIN 1"/>
    <property type="match status" value="1"/>
</dbReference>
<feature type="region of interest" description="Disordered" evidence="1">
    <location>
        <begin position="304"/>
        <end position="375"/>
    </location>
</feature>
<dbReference type="PROSITE" id="PS50882">
    <property type="entry name" value="YTH"/>
    <property type="match status" value="1"/>
</dbReference>
<dbReference type="CDD" id="cd21134">
    <property type="entry name" value="YTH"/>
    <property type="match status" value="1"/>
</dbReference>
<reference evidence="3 4" key="1">
    <citation type="submission" date="2014-04" db="EMBL/GenBank/DDBJ databases">
        <authorList>
            <consortium name="DOE Joint Genome Institute"/>
            <person name="Kuo A."/>
            <person name="Zuccaro A."/>
            <person name="Kohler A."/>
            <person name="Nagy L.G."/>
            <person name="Floudas D."/>
            <person name="Copeland A."/>
            <person name="Barry K.W."/>
            <person name="Cichocki N."/>
            <person name="Veneault-Fourrey C."/>
            <person name="LaButti K."/>
            <person name="Lindquist E.A."/>
            <person name="Lipzen A."/>
            <person name="Lundell T."/>
            <person name="Morin E."/>
            <person name="Murat C."/>
            <person name="Sun H."/>
            <person name="Tunlid A."/>
            <person name="Henrissat B."/>
            <person name="Grigoriev I.V."/>
            <person name="Hibbett D.S."/>
            <person name="Martin F."/>
            <person name="Nordberg H.P."/>
            <person name="Cantor M.N."/>
            <person name="Hua S.X."/>
        </authorList>
    </citation>
    <scope>NUCLEOTIDE SEQUENCE [LARGE SCALE GENOMIC DNA]</scope>
    <source>
        <strain evidence="3 4">MAFF 305830</strain>
    </source>
</reference>
<dbReference type="Gene3D" id="3.10.590.10">
    <property type="entry name" value="ph1033 like domains"/>
    <property type="match status" value="1"/>
</dbReference>
<dbReference type="Proteomes" id="UP000054097">
    <property type="component" value="Unassembled WGS sequence"/>
</dbReference>